<reference evidence="1" key="3">
    <citation type="submission" date="2022-06" db="UniProtKB">
        <authorList>
            <consortium name="EnsemblPlants"/>
        </authorList>
    </citation>
    <scope>IDENTIFICATION</scope>
</reference>
<sequence length="69" mass="7900">MLIILIQTLLYICTMVHDYTFFRRAYANPFGTVLIFYILLQKVVCCRCLYTGTKEGNSAVSPCPNQDSQ</sequence>
<reference evidence="1" key="2">
    <citation type="submission" date="2018-03" db="EMBL/GenBank/DDBJ databases">
        <title>The Triticum urartu genome reveals the dynamic nature of wheat genome evolution.</title>
        <authorList>
            <person name="Ling H."/>
            <person name="Ma B."/>
            <person name="Shi X."/>
            <person name="Liu H."/>
            <person name="Dong L."/>
            <person name="Sun H."/>
            <person name="Cao Y."/>
            <person name="Gao Q."/>
            <person name="Zheng S."/>
            <person name="Li Y."/>
            <person name="Yu Y."/>
            <person name="Du H."/>
            <person name="Qi M."/>
            <person name="Li Y."/>
            <person name="Yu H."/>
            <person name="Cui Y."/>
            <person name="Wang N."/>
            <person name="Chen C."/>
            <person name="Wu H."/>
            <person name="Zhao Y."/>
            <person name="Zhang J."/>
            <person name="Li Y."/>
            <person name="Zhou W."/>
            <person name="Zhang B."/>
            <person name="Hu W."/>
            <person name="Eijk M."/>
            <person name="Tang J."/>
            <person name="Witsenboer H."/>
            <person name="Zhao S."/>
            <person name="Li Z."/>
            <person name="Zhang A."/>
            <person name="Wang D."/>
            <person name="Liang C."/>
        </authorList>
    </citation>
    <scope>NUCLEOTIDE SEQUENCE [LARGE SCALE GENOMIC DNA]</scope>
    <source>
        <strain evidence="1">cv. G1812</strain>
    </source>
</reference>
<protein>
    <submittedName>
        <fullName evidence="1">Uncharacterized protein</fullName>
    </submittedName>
</protein>
<dbReference type="AlphaFoldDB" id="A0A8R7TYE0"/>
<evidence type="ECO:0000313" key="1">
    <source>
        <dbReference type="EnsemblPlants" id="TuG1812G0300004011.01.T01.cds438630"/>
    </source>
</evidence>
<name>A0A8R7TYE0_TRIUA</name>
<evidence type="ECO:0000313" key="2">
    <source>
        <dbReference type="Proteomes" id="UP000015106"/>
    </source>
</evidence>
<accession>A0A8R7TYE0</accession>
<dbReference type="Proteomes" id="UP000015106">
    <property type="component" value="Chromosome 3"/>
</dbReference>
<dbReference type="Gramene" id="TuG1812G0300004011.01.T01">
    <property type="protein sequence ID" value="TuG1812G0300004011.01.T01.cds438630"/>
    <property type="gene ID" value="TuG1812G0300004011.01"/>
</dbReference>
<proteinExistence type="predicted"/>
<organism evidence="1 2">
    <name type="scientific">Triticum urartu</name>
    <name type="common">Red wild einkorn</name>
    <name type="synonym">Crithodium urartu</name>
    <dbReference type="NCBI Taxonomy" id="4572"/>
    <lineage>
        <taxon>Eukaryota</taxon>
        <taxon>Viridiplantae</taxon>
        <taxon>Streptophyta</taxon>
        <taxon>Embryophyta</taxon>
        <taxon>Tracheophyta</taxon>
        <taxon>Spermatophyta</taxon>
        <taxon>Magnoliopsida</taxon>
        <taxon>Liliopsida</taxon>
        <taxon>Poales</taxon>
        <taxon>Poaceae</taxon>
        <taxon>BOP clade</taxon>
        <taxon>Pooideae</taxon>
        <taxon>Triticodae</taxon>
        <taxon>Triticeae</taxon>
        <taxon>Triticinae</taxon>
        <taxon>Triticum</taxon>
    </lineage>
</organism>
<dbReference type="EnsemblPlants" id="TuG1812G0300004011.01.T01">
    <property type="protein sequence ID" value="TuG1812G0300004011.01.T01.cds438630"/>
    <property type="gene ID" value="TuG1812G0300004011.01"/>
</dbReference>
<reference evidence="2" key="1">
    <citation type="journal article" date="2013" name="Nature">
        <title>Draft genome of the wheat A-genome progenitor Triticum urartu.</title>
        <authorList>
            <person name="Ling H.Q."/>
            <person name="Zhao S."/>
            <person name="Liu D."/>
            <person name="Wang J."/>
            <person name="Sun H."/>
            <person name="Zhang C."/>
            <person name="Fan H."/>
            <person name="Li D."/>
            <person name="Dong L."/>
            <person name="Tao Y."/>
            <person name="Gao C."/>
            <person name="Wu H."/>
            <person name="Li Y."/>
            <person name="Cui Y."/>
            <person name="Guo X."/>
            <person name="Zheng S."/>
            <person name="Wang B."/>
            <person name="Yu K."/>
            <person name="Liang Q."/>
            <person name="Yang W."/>
            <person name="Lou X."/>
            <person name="Chen J."/>
            <person name="Feng M."/>
            <person name="Jian J."/>
            <person name="Zhang X."/>
            <person name="Luo G."/>
            <person name="Jiang Y."/>
            <person name="Liu J."/>
            <person name="Wang Z."/>
            <person name="Sha Y."/>
            <person name="Zhang B."/>
            <person name="Wu H."/>
            <person name="Tang D."/>
            <person name="Shen Q."/>
            <person name="Xue P."/>
            <person name="Zou S."/>
            <person name="Wang X."/>
            <person name="Liu X."/>
            <person name="Wang F."/>
            <person name="Yang Y."/>
            <person name="An X."/>
            <person name="Dong Z."/>
            <person name="Zhang K."/>
            <person name="Zhang X."/>
            <person name="Luo M.C."/>
            <person name="Dvorak J."/>
            <person name="Tong Y."/>
            <person name="Wang J."/>
            <person name="Yang H."/>
            <person name="Li Z."/>
            <person name="Wang D."/>
            <person name="Zhang A."/>
            <person name="Wang J."/>
        </authorList>
    </citation>
    <scope>NUCLEOTIDE SEQUENCE</scope>
    <source>
        <strain evidence="2">cv. G1812</strain>
    </source>
</reference>
<keyword evidence="2" id="KW-1185">Reference proteome</keyword>